<dbReference type="EMBL" id="CP108318">
    <property type="protein sequence ID" value="WTW61873.1"/>
    <property type="molecule type" value="Genomic_DNA"/>
</dbReference>
<evidence type="ECO:0000313" key="3">
    <source>
        <dbReference type="EMBL" id="WTW61873.1"/>
    </source>
</evidence>
<evidence type="ECO:0000256" key="1">
    <source>
        <dbReference type="SAM" id="MobiDB-lite"/>
    </source>
</evidence>
<proteinExistence type="predicted"/>
<reference evidence="3" key="1">
    <citation type="submission" date="2022-10" db="EMBL/GenBank/DDBJ databases">
        <title>The complete genomes of actinobacterial strains from the NBC collection.</title>
        <authorList>
            <person name="Joergensen T.S."/>
            <person name="Alvarez Arevalo M."/>
            <person name="Sterndorff E.B."/>
            <person name="Faurdal D."/>
            <person name="Vuksanovic O."/>
            <person name="Mourched A.-S."/>
            <person name="Charusanti P."/>
            <person name="Shaw S."/>
            <person name="Blin K."/>
            <person name="Weber T."/>
        </authorList>
    </citation>
    <scope>NUCLEOTIDE SEQUENCE</scope>
    <source>
        <strain evidence="3">NBC_00003</strain>
    </source>
</reference>
<name>A0AAU2V368_9ACTN</name>
<feature type="chain" id="PRO_5043412844" description="ATP-binding protein" evidence="2">
    <location>
        <begin position="28"/>
        <end position="107"/>
    </location>
</feature>
<sequence length="107" mass="9875">MKQSAKTLGVVALGAAFAAAAAGTASASTLPHFGPLSTVAAGAPVGTVGTVGKALPAAAHKSLTGKSLAGQQQESSDPVGSLLGGMPTGPVANNLSGAATLPGGLTG</sequence>
<protein>
    <recommendedName>
        <fullName evidence="4">ATP-binding protein</fullName>
    </recommendedName>
</protein>
<evidence type="ECO:0008006" key="4">
    <source>
        <dbReference type="Google" id="ProtNLM"/>
    </source>
</evidence>
<organism evidence="3">
    <name type="scientific">Streptomyces sp. NBC_00003</name>
    <dbReference type="NCBI Taxonomy" id="2903608"/>
    <lineage>
        <taxon>Bacteria</taxon>
        <taxon>Bacillati</taxon>
        <taxon>Actinomycetota</taxon>
        <taxon>Actinomycetes</taxon>
        <taxon>Kitasatosporales</taxon>
        <taxon>Streptomycetaceae</taxon>
        <taxon>Streptomyces</taxon>
    </lineage>
</organism>
<accession>A0AAU2V368</accession>
<evidence type="ECO:0000256" key="2">
    <source>
        <dbReference type="SAM" id="SignalP"/>
    </source>
</evidence>
<gene>
    <name evidence="3" type="ORF">OG549_15075</name>
</gene>
<keyword evidence="2" id="KW-0732">Signal</keyword>
<dbReference type="AlphaFoldDB" id="A0AAU2V368"/>
<feature type="compositionally biased region" description="Polar residues" evidence="1">
    <location>
        <begin position="69"/>
        <end position="78"/>
    </location>
</feature>
<feature type="region of interest" description="Disordered" evidence="1">
    <location>
        <begin position="62"/>
        <end position="107"/>
    </location>
</feature>
<feature type="signal peptide" evidence="2">
    <location>
        <begin position="1"/>
        <end position="27"/>
    </location>
</feature>